<dbReference type="SUPFAM" id="SSF52540">
    <property type="entry name" value="P-loop containing nucleoside triphosphate hydrolases"/>
    <property type="match status" value="2"/>
</dbReference>
<reference evidence="5 6" key="1">
    <citation type="submission" date="2022-12" db="EMBL/GenBank/DDBJ databases">
        <title>Dasania phycosphaerae sp. nov., isolated from particulate material of the south coast of Korea.</title>
        <authorList>
            <person name="Jiang Y."/>
        </authorList>
    </citation>
    <scope>NUCLEOTIDE SEQUENCE [LARGE SCALE GENOMIC DNA]</scope>
    <source>
        <strain evidence="5 6">GY-19</strain>
    </source>
</reference>
<organism evidence="5 6">
    <name type="scientific">Dasania phycosphaerae</name>
    <dbReference type="NCBI Taxonomy" id="2950436"/>
    <lineage>
        <taxon>Bacteria</taxon>
        <taxon>Pseudomonadati</taxon>
        <taxon>Pseudomonadota</taxon>
        <taxon>Gammaproteobacteria</taxon>
        <taxon>Cellvibrionales</taxon>
        <taxon>Spongiibacteraceae</taxon>
        <taxon>Dasania</taxon>
    </lineage>
</organism>
<evidence type="ECO:0000313" key="6">
    <source>
        <dbReference type="Proteomes" id="UP001069090"/>
    </source>
</evidence>
<evidence type="ECO:0000256" key="3">
    <source>
        <dbReference type="SAM" id="MobiDB-lite"/>
    </source>
</evidence>
<feature type="domain" description="ABC transporter" evidence="4">
    <location>
        <begin position="7"/>
        <end position="242"/>
    </location>
</feature>
<evidence type="ECO:0000313" key="5">
    <source>
        <dbReference type="EMBL" id="MCZ0867062.1"/>
    </source>
</evidence>
<dbReference type="Pfam" id="PF00005">
    <property type="entry name" value="ABC_tran"/>
    <property type="match status" value="2"/>
</dbReference>
<dbReference type="PANTHER" id="PTHR43158:SF2">
    <property type="entry name" value="SKFA PEPTIDE EXPORT ATP-BINDING PROTEIN SKFE"/>
    <property type="match status" value="1"/>
</dbReference>
<dbReference type="PROSITE" id="PS00211">
    <property type="entry name" value="ABC_TRANSPORTER_1"/>
    <property type="match status" value="1"/>
</dbReference>
<dbReference type="AlphaFoldDB" id="A0A9J6RQT9"/>
<dbReference type="EMBL" id="JAPTGG010000021">
    <property type="protein sequence ID" value="MCZ0867062.1"/>
    <property type="molecule type" value="Genomic_DNA"/>
</dbReference>
<feature type="domain" description="ABC transporter" evidence="4">
    <location>
        <begin position="264"/>
        <end position="495"/>
    </location>
</feature>
<protein>
    <submittedName>
        <fullName evidence="5">ATP-binding cassette domain-containing protein</fullName>
    </submittedName>
</protein>
<dbReference type="PROSITE" id="PS50893">
    <property type="entry name" value="ABC_TRANSPORTER_2"/>
    <property type="match status" value="2"/>
</dbReference>
<gene>
    <name evidence="5" type="ORF">O0V09_17830</name>
</gene>
<sequence>MSKPILFQLQDFYAAYKTEPVLADLNWQWQAGQQWAVLGNNGAGKSALADALSLKLKALKGHYQHAEQLDPKHDIVQLSFELHKQLIAHDKRYDNSNEREDAFDIGTRVDNFILQGQPACPRFQQLVQRCHISHILDHGIRYISTGESRKVMLAKALYNQPKVLIIDNPFEGLDAQSQQDLQSLLDEVLRSAIHVMLLLQSPERIPPAISHIMVLAQGRIQQQGNREQMLSQQHASHADHKQSLPALPPAAKRNYHIDSSQALFDLQQVNVSYHEQAILTDINWQLQPGQHCHISGPNGAGKSTLLSMICGDNHKAYGQNISLFGRKRGSGESIWEIKQKFGLVNTQLQLNHVSRMRVTEVVASGLFDTVGLYDNCAGKQKDIVMQWLHYIGLDHLAKTRFEQLSFGQQRLVLLARAMVKSPLILILDEPCLGLDHSHRQQILRIVDHIAHSGRSHILYVSHEAEQIPRCINQQLQLAPHPNGGYTASVNDITHT</sequence>
<evidence type="ECO:0000259" key="4">
    <source>
        <dbReference type="PROSITE" id="PS50893"/>
    </source>
</evidence>
<feature type="compositionally biased region" description="Polar residues" evidence="3">
    <location>
        <begin position="223"/>
        <end position="235"/>
    </location>
</feature>
<dbReference type="InterPro" id="IPR003439">
    <property type="entry name" value="ABC_transporter-like_ATP-bd"/>
</dbReference>
<dbReference type="CDD" id="cd00267">
    <property type="entry name" value="ABC_ATPase"/>
    <property type="match status" value="1"/>
</dbReference>
<name>A0A9J6RQT9_9GAMM</name>
<feature type="region of interest" description="Disordered" evidence="3">
    <location>
        <begin position="223"/>
        <end position="244"/>
    </location>
</feature>
<keyword evidence="1" id="KW-0547">Nucleotide-binding</keyword>
<dbReference type="GO" id="GO:0016887">
    <property type="term" value="F:ATP hydrolysis activity"/>
    <property type="evidence" value="ECO:0007669"/>
    <property type="project" value="InterPro"/>
</dbReference>
<dbReference type="SMART" id="SM00382">
    <property type="entry name" value="AAA"/>
    <property type="match status" value="2"/>
</dbReference>
<accession>A0A9J6RQT9</accession>
<dbReference type="RefSeq" id="WP_258332991.1">
    <property type="nucleotide sequence ID" value="NZ_JAPTGG010000021.1"/>
</dbReference>
<evidence type="ECO:0000256" key="2">
    <source>
        <dbReference type="ARBA" id="ARBA00022840"/>
    </source>
</evidence>
<evidence type="ECO:0000256" key="1">
    <source>
        <dbReference type="ARBA" id="ARBA00022741"/>
    </source>
</evidence>
<keyword evidence="2 5" id="KW-0067">ATP-binding</keyword>
<dbReference type="PANTHER" id="PTHR43158">
    <property type="entry name" value="SKFA PEPTIDE EXPORT ATP-BINDING PROTEIN SKFE"/>
    <property type="match status" value="1"/>
</dbReference>
<proteinExistence type="predicted"/>
<comment type="caution">
    <text evidence="5">The sequence shown here is derived from an EMBL/GenBank/DDBJ whole genome shotgun (WGS) entry which is preliminary data.</text>
</comment>
<dbReference type="InterPro" id="IPR003593">
    <property type="entry name" value="AAA+_ATPase"/>
</dbReference>
<dbReference type="InterPro" id="IPR017871">
    <property type="entry name" value="ABC_transporter-like_CS"/>
</dbReference>
<dbReference type="Gene3D" id="3.40.50.300">
    <property type="entry name" value="P-loop containing nucleotide triphosphate hydrolases"/>
    <property type="match status" value="2"/>
</dbReference>
<dbReference type="InterPro" id="IPR027417">
    <property type="entry name" value="P-loop_NTPase"/>
</dbReference>
<dbReference type="GO" id="GO:0005524">
    <property type="term" value="F:ATP binding"/>
    <property type="evidence" value="ECO:0007669"/>
    <property type="project" value="UniProtKB-KW"/>
</dbReference>
<keyword evidence="6" id="KW-1185">Reference proteome</keyword>
<dbReference type="Proteomes" id="UP001069090">
    <property type="component" value="Unassembled WGS sequence"/>
</dbReference>